<reference evidence="2" key="1">
    <citation type="submission" date="2022-04" db="EMBL/GenBank/DDBJ databases">
        <title>Paenibacillus mangrovi sp. nov., a novel endophytic bacterium isolated from bark of Kandelia candel.</title>
        <authorList>
            <person name="Tuo L."/>
        </authorList>
    </citation>
    <scope>NUCLEOTIDE SEQUENCE</scope>
    <source>
        <strain evidence="2">KQZ6P-2</strain>
    </source>
</reference>
<name>A0A9X1WNN1_9BACL</name>
<accession>A0A9X1WNN1</accession>
<evidence type="ECO:0000256" key="1">
    <source>
        <dbReference type="SAM" id="MobiDB-lite"/>
    </source>
</evidence>
<feature type="region of interest" description="Disordered" evidence="1">
    <location>
        <begin position="150"/>
        <end position="197"/>
    </location>
</feature>
<dbReference type="Gene3D" id="3.40.50.300">
    <property type="entry name" value="P-loop containing nucleotide triphosphate hydrolases"/>
    <property type="match status" value="1"/>
</dbReference>
<dbReference type="EMBL" id="JALIRP010000003">
    <property type="protein sequence ID" value="MCJ8011831.1"/>
    <property type="molecule type" value="Genomic_DNA"/>
</dbReference>
<dbReference type="SUPFAM" id="SSF52540">
    <property type="entry name" value="P-loop containing nucleoside triphosphate hydrolases"/>
    <property type="match status" value="1"/>
</dbReference>
<evidence type="ECO:0008006" key="4">
    <source>
        <dbReference type="Google" id="ProtNLM"/>
    </source>
</evidence>
<dbReference type="Proteomes" id="UP001139347">
    <property type="component" value="Unassembled WGS sequence"/>
</dbReference>
<evidence type="ECO:0000313" key="2">
    <source>
        <dbReference type="EMBL" id="MCJ8011831.1"/>
    </source>
</evidence>
<proteinExistence type="predicted"/>
<protein>
    <recommendedName>
        <fullName evidence="4">AAA domain-containing protein</fullName>
    </recommendedName>
</protein>
<dbReference type="InterPro" id="IPR027417">
    <property type="entry name" value="P-loop_NTPase"/>
</dbReference>
<organism evidence="2 3">
    <name type="scientific">Paenibacillus mangrovi</name>
    <dbReference type="NCBI Taxonomy" id="2931978"/>
    <lineage>
        <taxon>Bacteria</taxon>
        <taxon>Bacillati</taxon>
        <taxon>Bacillota</taxon>
        <taxon>Bacilli</taxon>
        <taxon>Bacillales</taxon>
        <taxon>Paenibacillaceae</taxon>
        <taxon>Paenibacillus</taxon>
    </lineage>
</organism>
<feature type="compositionally biased region" description="Basic and acidic residues" evidence="1">
    <location>
        <begin position="159"/>
        <end position="187"/>
    </location>
</feature>
<keyword evidence="3" id="KW-1185">Reference proteome</keyword>
<sequence length="470" mass="52135">MAGSMMDLLLTKVMTLKVVLVSGPTYALASEFLPREIDIVNVEGLALPEALLYLQKTNPSADGVLITDGAMSGQASRDREDLLRIRKWLDERCGHRFPLMLLTRNFLLETELARLGGGGNGGNFTVIVCDYARVPAFMFREAFAALKDAAGSRPSARPETVKRDPPADPDTGRKRSFLDRFRPKPRNEPGPQVPAANAFGHLGRGISRVVAITGHRGNGLTSTVVNLAGEAGKRGLSAIMIDLDLEYRGTNLYFNRFHDASKKDEDMGAALVRTLARPQEYMTTAFHIKDELWLAALGYSFHDRKLTEQFFNSAKLVGLLSVLRNNFNLIILDFPMDLLLTFREAMIHIDTFGLCVPNNLHAVISTVRNIEVVLSREDALYLNAKSKIIVTKYNDRSRLQGETFAPERVGEVLSAGLSDSLVYPMKTAGHVPYSHDFDRQIETDIPASESDKTYEKAYGDILLRLMEGAK</sequence>
<evidence type="ECO:0000313" key="3">
    <source>
        <dbReference type="Proteomes" id="UP001139347"/>
    </source>
</evidence>
<gene>
    <name evidence="2" type="ORF">MUG84_08755</name>
</gene>
<dbReference type="AlphaFoldDB" id="A0A9X1WNN1"/>
<dbReference type="RefSeq" id="WP_244723818.1">
    <property type="nucleotide sequence ID" value="NZ_JALIRP010000003.1"/>
</dbReference>
<comment type="caution">
    <text evidence="2">The sequence shown here is derived from an EMBL/GenBank/DDBJ whole genome shotgun (WGS) entry which is preliminary data.</text>
</comment>